<dbReference type="Gene3D" id="1.10.1760.20">
    <property type="match status" value="1"/>
</dbReference>
<evidence type="ECO:0000256" key="2">
    <source>
        <dbReference type="PIRNR" id="PIRNR016661"/>
    </source>
</evidence>
<comment type="similarity">
    <text evidence="1 2">Belongs to the BioY family.</text>
</comment>
<accession>A0A1M4W834</accession>
<reference evidence="4 5" key="1">
    <citation type="submission" date="2016-11" db="EMBL/GenBank/DDBJ databases">
        <authorList>
            <person name="Jaros S."/>
            <person name="Januszkiewicz K."/>
            <person name="Wedrychowicz H."/>
        </authorList>
    </citation>
    <scope>NUCLEOTIDE SEQUENCE [LARGE SCALE GENOMIC DNA]</scope>
    <source>
        <strain evidence="4 5">DSM 2631</strain>
    </source>
</reference>
<feature type="transmembrane region" description="Helical" evidence="3">
    <location>
        <begin position="51"/>
        <end position="69"/>
    </location>
</feature>
<evidence type="ECO:0000256" key="3">
    <source>
        <dbReference type="SAM" id="Phobius"/>
    </source>
</evidence>
<dbReference type="AlphaFoldDB" id="A0A1M4W834"/>
<protein>
    <recommendedName>
        <fullName evidence="2">Biotin transporter</fullName>
    </recommendedName>
</protein>
<gene>
    <name evidence="4" type="ORF">SAMN05443638_1113</name>
</gene>
<evidence type="ECO:0000313" key="5">
    <source>
        <dbReference type="Proteomes" id="UP000184035"/>
    </source>
</evidence>
<feature type="transmembrane region" description="Helical" evidence="3">
    <location>
        <begin position="110"/>
        <end position="130"/>
    </location>
</feature>
<comment type="subcellular location">
    <subcellularLocation>
        <location evidence="2">Cell membrane</location>
        <topology evidence="2">Multi-pass membrane protein</topology>
    </subcellularLocation>
</comment>
<feature type="transmembrane region" description="Helical" evidence="3">
    <location>
        <begin position="81"/>
        <end position="98"/>
    </location>
</feature>
<keyword evidence="2 3" id="KW-0472">Membrane</keyword>
<dbReference type="Proteomes" id="UP000184035">
    <property type="component" value="Unassembled WGS sequence"/>
</dbReference>
<dbReference type="GO" id="GO:0005886">
    <property type="term" value="C:plasma membrane"/>
    <property type="evidence" value="ECO:0007669"/>
    <property type="project" value="UniProtKB-SubCell"/>
</dbReference>
<dbReference type="EMBL" id="FQVM01000011">
    <property type="protein sequence ID" value="SHE77421.1"/>
    <property type="molecule type" value="Genomic_DNA"/>
</dbReference>
<dbReference type="Pfam" id="PF02632">
    <property type="entry name" value="BioY"/>
    <property type="match status" value="1"/>
</dbReference>
<feature type="transmembrane region" description="Helical" evidence="3">
    <location>
        <begin position="29"/>
        <end position="46"/>
    </location>
</feature>
<keyword evidence="3" id="KW-1133">Transmembrane helix</keyword>
<dbReference type="InterPro" id="IPR003784">
    <property type="entry name" value="BioY"/>
</dbReference>
<dbReference type="PIRSF" id="PIRSF016661">
    <property type="entry name" value="BioY"/>
    <property type="match status" value="1"/>
</dbReference>
<dbReference type="PANTHER" id="PTHR34295">
    <property type="entry name" value="BIOTIN TRANSPORTER BIOY"/>
    <property type="match status" value="1"/>
</dbReference>
<sequence>MKTKNLILVSIFAALTAIGAFIRIPIPYVPFTLQYLFCALAGMVLGSRLGALSQIVYVFIGLIGIPVFTEGGGPSYIFKPTFGYLIGFIVAAYVIGKITENIKTLTMQKAFFISIIGLIIVYTLGVVYLYEIYNLYLGQVKSIAWAIKYGALLCLGGDIIVCFAGSLLAIRIVPYFRKKSVLKSQSA</sequence>
<dbReference type="GO" id="GO:0015225">
    <property type="term" value="F:biotin transmembrane transporter activity"/>
    <property type="evidence" value="ECO:0007669"/>
    <property type="project" value="UniProtKB-UniRule"/>
</dbReference>
<name>A0A1M4W834_9CLOT</name>
<dbReference type="RefSeq" id="WP_072895422.1">
    <property type="nucleotide sequence ID" value="NZ_FQVM01000011.1"/>
</dbReference>
<keyword evidence="2" id="KW-0813">Transport</keyword>
<keyword evidence="3" id="KW-0812">Transmembrane</keyword>
<dbReference type="STRING" id="1533.SAMN05443638_1113"/>
<organism evidence="4 5">
    <name type="scientific">Clostridium fallax</name>
    <dbReference type="NCBI Taxonomy" id="1533"/>
    <lineage>
        <taxon>Bacteria</taxon>
        <taxon>Bacillati</taxon>
        <taxon>Bacillota</taxon>
        <taxon>Clostridia</taxon>
        <taxon>Eubacteriales</taxon>
        <taxon>Clostridiaceae</taxon>
        <taxon>Clostridium</taxon>
    </lineage>
</organism>
<evidence type="ECO:0000313" key="4">
    <source>
        <dbReference type="EMBL" id="SHE77421.1"/>
    </source>
</evidence>
<keyword evidence="2" id="KW-1003">Cell membrane</keyword>
<dbReference type="OrthoDB" id="9803495at2"/>
<evidence type="ECO:0000256" key="1">
    <source>
        <dbReference type="ARBA" id="ARBA00010692"/>
    </source>
</evidence>
<feature type="transmembrane region" description="Helical" evidence="3">
    <location>
        <begin position="150"/>
        <end position="173"/>
    </location>
</feature>
<proteinExistence type="inferred from homology"/>
<keyword evidence="5" id="KW-1185">Reference proteome</keyword>
<dbReference type="PANTHER" id="PTHR34295:SF1">
    <property type="entry name" value="BIOTIN TRANSPORTER BIOY"/>
    <property type="match status" value="1"/>
</dbReference>